<sequence>MKSATFFFAWVCLCSLLCTQLSAQQIKSPKAHFGFDIGDDYQLANFQQTESYFKTLSQQSDRVNYKVIGKTEEGREQCMLIISSPANLAKLDRYQAISQQLARAEMQPAAAKALAQEGKSVVWIDGGLHSTEVVGMHQLIQMAYLLASSQDQETQKILDECIVLLVHANPDGQDLVTNWYMREASPEKRSSSLLPVLYQKYAGHDNNRDFFMLNLKESQNMARQLFIDWIPQIMYNHHQTAPAGAVVAGAPYRDPFNYVFDPLLMSGIDALGAAMSSRLNAENKPGYTAKGGSVFSTWYNGGLRTTTYFHNMIGLLTEIIGNPTPYDIPLVTNRLIPSSNTQNPVLPQRWHFKQSIDYSISLNYAVLGYAARYRDELLFNIYRMGRNSIEKGSQDHWSLSPSKVALIDSAIQANKAVNQQERFPNASYIEHYFGKKELRDARAYVISADQPDFPTAIKFLNALIGNGIQVLQATEAFQVGQKSYPKGSYIVKTAQAFRPHILDMFEPQDHPDDFEYPGGPPIPPYDAAGWTLAYLMDVRFDRFLDDINGPFEALTLGEFITPAVQKAAKSNYIVLSPQLNDAYKTVNSLLKAGQPVWRDQQNGNFYIKNQPDLQLRLPSKAIAKLPKEAKPVKPLRIGLWDSYGGSMSSGWLRFLMEQYQYPAELLFVPENDAGNLHAKYDVILIHGGNISRSSARNQAMPTNIPAEHQTKWGQLSVDKSIPALRDFMDHGGRLICIGNSSNLAMHFDLGISDALVDKQNKPLTREQFYTPGSVLTAHVANNSSSTWGYGEKIDVYYSNSNLFKIQDKAIKPLLWFGDEEPLKSGWSWGEPYLHQGVLAFEAPVGKGKLICFGNDISFRAQTHGTFKLLFNQLIQ</sequence>
<dbReference type="SMART" id="SM00631">
    <property type="entry name" value="Zn_pept"/>
    <property type="match status" value="1"/>
</dbReference>
<comment type="caution">
    <text evidence="9">The sequence shown here is derived from an EMBL/GenBank/DDBJ whole genome shotgun (WGS) entry which is preliminary data.</text>
</comment>
<dbReference type="InterPro" id="IPR029062">
    <property type="entry name" value="Class_I_gatase-like"/>
</dbReference>
<dbReference type="RefSeq" id="WP_160367972.1">
    <property type="nucleotide sequence ID" value="NZ_WSQA01000003.1"/>
</dbReference>
<evidence type="ECO:0000256" key="2">
    <source>
        <dbReference type="ARBA" id="ARBA00005988"/>
    </source>
</evidence>
<dbReference type="Gene3D" id="3.40.630.10">
    <property type="entry name" value="Zn peptidases"/>
    <property type="match status" value="1"/>
</dbReference>
<feature type="signal peptide" evidence="7">
    <location>
        <begin position="1"/>
        <end position="23"/>
    </location>
</feature>
<reference evidence="9 10" key="1">
    <citation type="submission" date="2019-12" db="EMBL/GenBank/DDBJ databases">
        <authorList>
            <person name="Dong K."/>
        </authorList>
    </citation>
    <scope>NUCLEOTIDE SEQUENCE [LARGE SCALE GENOMIC DNA]</scope>
    <source>
        <strain evidence="9 10">JCM 31225</strain>
    </source>
</reference>
<evidence type="ECO:0000256" key="5">
    <source>
        <dbReference type="ARBA" id="ARBA00022833"/>
    </source>
</evidence>
<keyword evidence="3" id="KW-0645">Protease</keyword>
<evidence type="ECO:0000256" key="3">
    <source>
        <dbReference type="ARBA" id="ARBA00022670"/>
    </source>
</evidence>
<dbReference type="InterPro" id="IPR000834">
    <property type="entry name" value="Peptidase_M14"/>
</dbReference>
<evidence type="ECO:0000256" key="1">
    <source>
        <dbReference type="ARBA" id="ARBA00001947"/>
    </source>
</evidence>
<keyword evidence="10" id="KW-1185">Reference proteome</keyword>
<evidence type="ECO:0000313" key="10">
    <source>
        <dbReference type="Proteomes" id="UP000435036"/>
    </source>
</evidence>
<name>A0A6N8KZF6_9SPHI</name>
<dbReference type="Proteomes" id="UP000435036">
    <property type="component" value="Unassembled WGS sequence"/>
</dbReference>
<accession>A0A6N8KZF6</accession>
<dbReference type="PANTHER" id="PTHR11705">
    <property type="entry name" value="PROTEASE FAMILY M14 CARBOXYPEPTIDASE A,B"/>
    <property type="match status" value="1"/>
</dbReference>
<evidence type="ECO:0000313" key="9">
    <source>
        <dbReference type="EMBL" id="MVZ61328.1"/>
    </source>
</evidence>
<dbReference type="OrthoDB" id="9758209at2"/>
<dbReference type="GO" id="GO:0005615">
    <property type="term" value="C:extracellular space"/>
    <property type="evidence" value="ECO:0007669"/>
    <property type="project" value="TreeGrafter"/>
</dbReference>
<keyword evidence="6" id="KW-0482">Metalloprotease</keyword>
<evidence type="ECO:0000256" key="7">
    <source>
        <dbReference type="SAM" id="SignalP"/>
    </source>
</evidence>
<evidence type="ECO:0000256" key="6">
    <source>
        <dbReference type="ARBA" id="ARBA00023049"/>
    </source>
</evidence>
<keyword evidence="5" id="KW-0862">Zinc</keyword>
<dbReference type="SUPFAM" id="SSF52317">
    <property type="entry name" value="Class I glutamine amidotransferase-like"/>
    <property type="match status" value="1"/>
</dbReference>
<dbReference type="GO" id="GO:0004181">
    <property type="term" value="F:metallocarboxypeptidase activity"/>
    <property type="evidence" value="ECO:0007669"/>
    <property type="project" value="InterPro"/>
</dbReference>
<evidence type="ECO:0000256" key="4">
    <source>
        <dbReference type="ARBA" id="ARBA00022801"/>
    </source>
</evidence>
<protein>
    <submittedName>
        <fullName evidence="9">Peptidase</fullName>
    </submittedName>
</protein>
<dbReference type="GO" id="GO:0008270">
    <property type="term" value="F:zinc ion binding"/>
    <property type="evidence" value="ECO:0007669"/>
    <property type="project" value="InterPro"/>
</dbReference>
<dbReference type="SUPFAM" id="SSF53187">
    <property type="entry name" value="Zn-dependent exopeptidases"/>
    <property type="match status" value="1"/>
</dbReference>
<dbReference type="PANTHER" id="PTHR11705:SF143">
    <property type="entry name" value="SLL0236 PROTEIN"/>
    <property type="match status" value="1"/>
</dbReference>
<feature type="chain" id="PRO_5026750687" evidence="7">
    <location>
        <begin position="24"/>
        <end position="875"/>
    </location>
</feature>
<comment type="similarity">
    <text evidence="2">Belongs to the peptidase M14 family.</text>
</comment>
<keyword evidence="7" id="KW-0732">Signal</keyword>
<keyword evidence="4" id="KW-0378">Hydrolase</keyword>
<dbReference type="Pfam" id="PF00246">
    <property type="entry name" value="Peptidase_M14"/>
    <property type="match status" value="1"/>
</dbReference>
<organism evidence="9 10">
    <name type="scientific">Sphingobacterium humi</name>
    <dbReference type="NCBI Taxonomy" id="1796905"/>
    <lineage>
        <taxon>Bacteria</taxon>
        <taxon>Pseudomonadati</taxon>
        <taxon>Bacteroidota</taxon>
        <taxon>Sphingobacteriia</taxon>
        <taxon>Sphingobacteriales</taxon>
        <taxon>Sphingobacteriaceae</taxon>
        <taxon>Sphingobacterium</taxon>
    </lineage>
</organism>
<dbReference type="EMBL" id="WSQA01000003">
    <property type="protein sequence ID" value="MVZ61328.1"/>
    <property type="molecule type" value="Genomic_DNA"/>
</dbReference>
<dbReference type="GO" id="GO:0006508">
    <property type="term" value="P:proteolysis"/>
    <property type="evidence" value="ECO:0007669"/>
    <property type="project" value="UniProtKB-KW"/>
</dbReference>
<gene>
    <name evidence="9" type="ORF">GQF63_04765</name>
</gene>
<evidence type="ECO:0000259" key="8">
    <source>
        <dbReference type="SMART" id="SM00631"/>
    </source>
</evidence>
<dbReference type="CDD" id="cd06240">
    <property type="entry name" value="M14-like"/>
    <property type="match status" value="1"/>
</dbReference>
<comment type="cofactor">
    <cofactor evidence="1">
        <name>Zn(2+)</name>
        <dbReference type="ChEBI" id="CHEBI:29105"/>
    </cofactor>
</comment>
<dbReference type="AlphaFoldDB" id="A0A6N8KZF6"/>
<proteinExistence type="inferred from homology"/>
<feature type="domain" description="Peptidase M14" evidence="8">
    <location>
        <begin position="43"/>
        <end position="318"/>
    </location>
</feature>